<dbReference type="AlphaFoldDB" id="A0A7R9ZKA3"/>
<reference evidence="8" key="1">
    <citation type="submission" date="2021-01" db="EMBL/GenBank/DDBJ databases">
        <authorList>
            <person name="Corre E."/>
            <person name="Pelletier E."/>
            <person name="Niang G."/>
            <person name="Scheremetjew M."/>
            <person name="Finn R."/>
            <person name="Kale V."/>
            <person name="Holt S."/>
            <person name="Cochrane G."/>
            <person name="Meng A."/>
            <person name="Brown T."/>
            <person name="Cohen L."/>
        </authorList>
    </citation>
    <scope>NUCLEOTIDE SEQUENCE</scope>
    <source>
        <strain evidence="8">CCMP3328</strain>
    </source>
</reference>
<dbReference type="Gene3D" id="3.40.640.10">
    <property type="entry name" value="Type I PLP-dependent aspartate aminotransferase-like (Major domain)"/>
    <property type="match status" value="1"/>
</dbReference>
<dbReference type="SUPFAM" id="SSF53383">
    <property type="entry name" value="PLP-dependent transferases"/>
    <property type="match status" value="1"/>
</dbReference>
<evidence type="ECO:0000259" key="7">
    <source>
        <dbReference type="Pfam" id="PF00155"/>
    </source>
</evidence>
<evidence type="ECO:0000256" key="6">
    <source>
        <dbReference type="SAM" id="MobiDB-lite"/>
    </source>
</evidence>
<dbReference type="PANTHER" id="PTHR45744:SF2">
    <property type="entry name" value="TYROSINE AMINOTRANSFERASE"/>
    <property type="match status" value="1"/>
</dbReference>
<accession>A0A7R9ZKA3</accession>
<feature type="compositionally biased region" description="Basic residues" evidence="6">
    <location>
        <begin position="75"/>
        <end position="90"/>
    </location>
</feature>
<keyword evidence="4" id="KW-0808">Transferase</keyword>
<feature type="compositionally biased region" description="Basic and acidic residues" evidence="6">
    <location>
        <begin position="1"/>
        <end position="13"/>
    </location>
</feature>
<evidence type="ECO:0000256" key="1">
    <source>
        <dbReference type="ARBA" id="ARBA00001933"/>
    </source>
</evidence>
<evidence type="ECO:0000313" key="8">
    <source>
        <dbReference type="EMBL" id="CAD8328572.1"/>
    </source>
</evidence>
<dbReference type="CDD" id="cd00609">
    <property type="entry name" value="AAT_like"/>
    <property type="match status" value="1"/>
</dbReference>
<dbReference type="NCBIfam" id="TIGR01265">
    <property type="entry name" value="tyr_nico_aTase"/>
    <property type="match status" value="1"/>
</dbReference>
<evidence type="ECO:0000256" key="5">
    <source>
        <dbReference type="ARBA" id="ARBA00022898"/>
    </source>
</evidence>
<evidence type="ECO:0000256" key="2">
    <source>
        <dbReference type="ARBA" id="ARBA00007441"/>
    </source>
</evidence>
<sequence length="552" mass="60624">MDRTLPATSHHDTAVPIGRRAASASTTATATVADAKHNAKEKGIMPSPTSVVANRGEHHRVAPLKLSEQPSQLHNHNHHSHQQHQQHHRSQATNHNYYYTQQQVFQGLHSQQHGSQAQETGWECPASEKSKRTINPVRPIIDSILKDIKMGYQRADGKDPISLAQCDPAASSALKPCNAALDAVARALRERHHSASYLNASGSPEARVAVAHHHSYHEHIIGADNIVIANGCSGALQLALDTLLDPGTTVLVPHPGFPLYQMIAESNGAKVIEYHLLQDRNWECDMDHLESIMASSTNVRAIIINNPSNPTGAVFSEYHLKQIVSFAAKHHLPIVSDEIYGEITFAPHKFHPMALVAAKMGRQVPVITASGISKQFLVPGWRVGWLAFHDNNYNSLQGIQDGVKRLAQIQLGASHLAQAAVPVLLSLATPGVAEWKKNVKETLEQQAIFFCDIISRCDGLEVIPPQGAMYVIVKVDCRQLGLSDDTEFARRLLEEENVFVLPGSAFGVPNVFRAVISSPGSVLETASLRIHDFCQRCCEQTERKRKKPRSAK</sequence>
<proteinExistence type="inferred from homology"/>
<dbReference type="InterPro" id="IPR005958">
    <property type="entry name" value="TyrNic_aminoTrfase"/>
</dbReference>
<dbReference type="PRINTS" id="PR00753">
    <property type="entry name" value="ACCSYNTHASE"/>
</dbReference>
<dbReference type="InterPro" id="IPR004839">
    <property type="entry name" value="Aminotransferase_I/II_large"/>
</dbReference>
<evidence type="ECO:0000256" key="3">
    <source>
        <dbReference type="ARBA" id="ARBA00022576"/>
    </source>
</evidence>
<dbReference type="Gene3D" id="3.90.1150.10">
    <property type="entry name" value="Aspartate Aminotransferase, domain 1"/>
    <property type="match status" value="1"/>
</dbReference>
<comment type="similarity">
    <text evidence="2">Belongs to the class-I pyridoxal-phosphate-dependent aminotransferase family.</text>
</comment>
<dbReference type="InterPro" id="IPR015424">
    <property type="entry name" value="PyrdxlP-dep_Trfase"/>
</dbReference>
<dbReference type="PROSITE" id="PS00105">
    <property type="entry name" value="AA_TRANSFER_CLASS_1"/>
    <property type="match status" value="1"/>
</dbReference>
<dbReference type="InterPro" id="IPR015421">
    <property type="entry name" value="PyrdxlP-dep_Trfase_major"/>
</dbReference>
<feature type="region of interest" description="Disordered" evidence="6">
    <location>
        <begin position="71"/>
        <end position="91"/>
    </location>
</feature>
<dbReference type="Pfam" id="PF00155">
    <property type="entry name" value="Aminotran_1_2"/>
    <property type="match status" value="1"/>
</dbReference>
<dbReference type="PANTHER" id="PTHR45744">
    <property type="entry name" value="TYROSINE AMINOTRANSFERASE"/>
    <property type="match status" value="1"/>
</dbReference>
<gene>
    <name evidence="8" type="ORF">CAUS1442_LOCUS669</name>
</gene>
<organism evidence="8">
    <name type="scientific">Craspedostauros australis</name>
    <dbReference type="NCBI Taxonomy" id="1486917"/>
    <lineage>
        <taxon>Eukaryota</taxon>
        <taxon>Sar</taxon>
        <taxon>Stramenopiles</taxon>
        <taxon>Ochrophyta</taxon>
        <taxon>Bacillariophyta</taxon>
        <taxon>Bacillariophyceae</taxon>
        <taxon>Bacillariophycidae</taxon>
        <taxon>Naviculales</taxon>
        <taxon>Naviculaceae</taxon>
        <taxon>Craspedostauros</taxon>
    </lineage>
</organism>
<dbReference type="InterPro" id="IPR015422">
    <property type="entry name" value="PyrdxlP-dep_Trfase_small"/>
</dbReference>
<dbReference type="GO" id="GO:0004838">
    <property type="term" value="F:L-tyrosine-2-oxoglutarate transaminase activity"/>
    <property type="evidence" value="ECO:0007669"/>
    <property type="project" value="TreeGrafter"/>
</dbReference>
<name>A0A7R9ZKA3_9STRA</name>
<feature type="region of interest" description="Disordered" evidence="6">
    <location>
        <begin position="1"/>
        <end position="26"/>
    </location>
</feature>
<protein>
    <recommendedName>
        <fullName evidence="7">Aminotransferase class I/classII large domain-containing protein</fullName>
    </recommendedName>
</protein>
<keyword evidence="3" id="KW-0032">Aminotransferase</keyword>
<dbReference type="GO" id="GO:0030170">
    <property type="term" value="F:pyridoxal phosphate binding"/>
    <property type="evidence" value="ECO:0007669"/>
    <property type="project" value="InterPro"/>
</dbReference>
<keyword evidence="5" id="KW-0663">Pyridoxal phosphate</keyword>
<dbReference type="GO" id="GO:0006572">
    <property type="term" value="P:L-tyrosine catabolic process"/>
    <property type="evidence" value="ECO:0007669"/>
    <property type="project" value="TreeGrafter"/>
</dbReference>
<feature type="domain" description="Aminotransferase class I/classII large" evidence="7">
    <location>
        <begin position="159"/>
        <end position="516"/>
    </location>
</feature>
<evidence type="ECO:0000256" key="4">
    <source>
        <dbReference type="ARBA" id="ARBA00022679"/>
    </source>
</evidence>
<comment type="cofactor">
    <cofactor evidence="1">
        <name>pyridoxal 5'-phosphate</name>
        <dbReference type="ChEBI" id="CHEBI:597326"/>
    </cofactor>
</comment>
<dbReference type="InterPro" id="IPR004838">
    <property type="entry name" value="NHTrfase_class1_PyrdxlP-BS"/>
</dbReference>
<dbReference type="EMBL" id="HBEF01001055">
    <property type="protein sequence ID" value="CAD8328572.1"/>
    <property type="molecule type" value="Transcribed_RNA"/>
</dbReference>